<dbReference type="Pfam" id="PF11228">
    <property type="entry name" value="DUF3027"/>
    <property type="match status" value="1"/>
</dbReference>
<dbReference type="EMBL" id="QMIG01000002">
    <property type="protein sequence ID" value="RAW18179.1"/>
    <property type="molecule type" value="Genomic_DNA"/>
</dbReference>
<gene>
    <name evidence="1" type="ORF">DPM12_03750</name>
</gene>
<evidence type="ECO:0000313" key="2">
    <source>
        <dbReference type="Proteomes" id="UP000250462"/>
    </source>
</evidence>
<accession>A0A329R2I7</accession>
<reference evidence="1 2" key="1">
    <citation type="submission" date="2018-06" db="EMBL/GenBank/DDBJ databases">
        <title>Phytoactinopolyspora halophila sp. nov., a novel halophilic actinomycete isolated from a saline soil in China.</title>
        <authorList>
            <person name="Tang S.-K."/>
        </authorList>
    </citation>
    <scope>NUCLEOTIDE SEQUENCE [LARGE SCALE GENOMIC DNA]</scope>
    <source>
        <strain evidence="1 2">YIM 96934</strain>
    </source>
</reference>
<protein>
    <submittedName>
        <fullName evidence="1">DUF3027 domain-containing protein</fullName>
    </submittedName>
</protein>
<keyword evidence="2" id="KW-1185">Reference proteome</keyword>
<dbReference type="AlphaFoldDB" id="A0A329R2I7"/>
<evidence type="ECO:0000313" key="1">
    <source>
        <dbReference type="EMBL" id="RAW18179.1"/>
    </source>
</evidence>
<comment type="caution">
    <text evidence="1">The sequence shown here is derived from an EMBL/GenBank/DDBJ whole genome shotgun (WGS) entry which is preliminary data.</text>
</comment>
<name>A0A329R2I7_9ACTN</name>
<organism evidence="1 2">
    <name type="scientific">Phytoactinopolyspora halophila</name>
    <dbReference type="NCBI Taxonomy" id="1981511"/>
    <lineage>
        <taxon>Bacteria</taxon>
        <taxon>Bacillati</taxon>
        <taxon>Actinomycetota</taxon>
        <taxon>Actinomycetes</taxon>
        <taxon>Jiangellales</taxon>
        <taxon>Jiangellaceae</taxon>
        <taxon>Phytoactinopolyspora</taxon>
    </lineage>
</organism>
<dbReference type="Proteomes" id="UP000250462">
    <property type="component" value="Unassembled WGS sequence"/>
</dbReference>
<proteinExistence type="predicted"/>
<dbReference type="RefSeq" id="WP_112257137.1">
    <property type="nucleotide sequence ID" value="NZ_QMIG01000002.1"/>
</dbReference>
<dbReference type="InterPro" id="IPR021391">
    <property type="entry name" value="DUF3027"/>
</dbReference>
<dbReference type="OrthoDB" id="3210158at2"/>
<sequence>MSSTASRARTPKADAVIQAAVEQARAVAHETGGADAVGEHLGHRAEDQRVLTHYFACTLPGYVGWRWAVTMVRASRSKRVTVNECVLVPGDDAVLAPAWVPWEQRVSPEDLGPGDLLPVADDDTRLIPGYTSITDPDVNDVVDELGLGKEWVLSREGRDAAAQRWYDGEAGPHTELAKTAPGRCGTCGFAIALGGSLRQAFSVCTNERTPFDGTVVSHDHGCGGHSDVRLPTTAGETPEHVVDTLTYELVPLESGRSR</sequence>